<feature type="region of interest" description="Disordered" evidence="6">
    <location>
        <begin position="307"/>
        <end position="336"/>
    </location>
</feature>
<protein>
    <submittedName>
        <fullName evidence="7">Uncharacterized protein</fullName>
    </submittedName>
</protein>
<keyword evidence="3 5" id="KW-0175">Coiled coil</keyword>
<dbReference type="Proteomes" id="UP000005408">
    <property type="component" value="Unassembled WGS sequence"/>
</dbReference>
<dbReference type="InterPro" id="IPR028745">
    <property type="entry name" value="AKAP9/Pericentrin"/>
</dbReference>
<dbReference type="GO" id="GO:0005813">
    <property type="term" value="C:centrosome"/>
    <property type="evidence" value="ECO:0007669"/>
    <property type="project" value="UniProtKB-SubCell"/>
</dbReference>
<evidence type="ECO:0000256" key="5">
    <source>
        <dbReference type="SAM" id="Coils"/>
    </source>
</evidence>
<dbReference type="PANTHER" id="PTHR44981">
    <property type="entry name" value="PERICENTRIN-LIKE PROTEIN, ISOFORM F"/>
    <property type="match status" value="1"/>
</dbReference>
<evidence type="ECO:0000256" key="4">
    <source>
        <dbReference type="ARBA" id="ARBA00023212"/>
    </source>
</evidence>
<sequence>MTTYGYRVEGSVNVQSLEKSLKDLLSELRQTQTPLALESDTMDSLTSRPNAQAVNQRVLHHNSELTNFVSRLTEEKMELRNTLGRLEEEIWRYMQKGAEQQTMDRERGFLNVRHQGKDEGWGSTLPLRTCSEGPGPALRSAARVVVAVTRSVSQTGHHIQECRLIGSVVVVQPRMRVRKWKRATRVGSPVMGGTVDLKQAPSSNSFSPPCIDTQSHLNGSGPFNSHASSPLHSSVHQPPCSLSYLSSSFTQRDLLNGASPYHSLGGASSGYHVNSNGVTNGISPYQSVGGVSDSYHVNGNISVHTTLPTRDYSCKPHPTSENSGATRKIIFPSSPTPTKVGHSSLIRRFRIRKASSHDDFISRLDSRICIRDSVGCILVSESEGSSLRSDAIVLQYSKIKVISLKIGVRSREPCYNLLSSL</sequence>
<evidence type="ECO:0000313" key="8">
    <source>
        <dbReference type="Proteomes" id="UP000005408"/>
    </source>
</evidence>
<feature type="region of interest" description="Disordered" evidence="6">
    <location>
        <begin position="188"/>
        <end position="232"/>
    </location>
</feature>
<dbReference type="GO" id="GO:0007165">
    <property type="term" value="P:signal transduction"/>
    <property type="evidence" value="ECO:0007669"/>
    <property type="project" value="InterPro"/>
</dbReference>
<proteinExistence type="predicted"/>
<dbReference type="EnsemblMetazoa" id="G31374.1">
    <property type="protein sequence ID" value="G31374.1:cds"/>
    <property type="gene ID" value="G31374"/>
</dbReference>
<comment type="subcellular location">
    <subcellularLocation>
        <location evidence="1">Cytoplasm</location>
        <location evidence="1">Cytoskeleton</location>
        <location evidence="1">Microtubule organizing center</location>
        <location evidence="1">Centrosome</location>
    </subcellularLocation>
</comment>
<evidence type="ECO:0000256" key="2">
    <source>
        <dbReference type="ARBA" id="ARBA00022490"/>
    </source>
</evidence>
<dbReference type="GO" id="GO:0060090">
    <property type="term" value="F:molecular adaptor activity"/>
    <property type="evidence" value="ECO:0007669"/>
    <property type="project" value="InterPro"/>
</dbReference>
<name>A0A8W8M2X4_MAGGI</name>
<accession>A0A8W8M2X4</accession>
<evidence type="ECO:0000256" key="3">
    <source>
        <dbReference type="ARBA" id="ARBA00023054"/>
    </source>
</evidence>
<keyword evidence="2" id="KW-0963">Cytoplasm</keyword>
<feature type="coiled-coil region" evidence="5">
    <location>
        <begin position="69"/>
        <end position="96"/>
    </location>
</feature>
<evidence type="ECO:0000256" key="6">
    <source>
        <dbReference type="SAM" id="MobiDB-lite"/>
    </source>
</evidence>
<feature type="compositionally biased region" description="Polar residues" evidence="6">
    <location>
        <begin position="200"/>
        <end position="232"/>
    </location>
</feature>
<evidence type="ECO:0000256" key="1">
    <source>
        <dbReference type="ARBA" id="ARBA00004300"/>
    </source>
</evidence>
<dbReference type="PANTHER" id="PTHR44981:SF2">
    <property type="entry name" value="PERICENTRIN-LIKE PROTEIN, ISOFORM F"/>
    <property type="match status" value="1"/>
</dbReference>
<evidence type="ECO:0000313" key="7">
    <source>
        <dbReference type="EnsemblMetazoa" id="G31374.1:cds"/>
    </source>
</evidence>
<reference evidence="7" key="1">
    <citation type="submission" date="2022-08" db="UniProtKB">
        <authorList>
            <consortium name="EnsemblMetazoa"/>
        </authorList>
    </citation>
    <scope>IDENTIFICATION</scope>
    <source>
        <strain evidence="7">05x7-T-G4-1.051#20</strain>
    </source>
</reference>
<keyword evidence="8" id="KW-1185">Reference proteome</keyword>
<dbReference type="AlphaFoldDB" id="A0A8W8M2X4"/>
<keyword evidence="4" id="KW-0206">Cytoskeleton</keyword>
<organism evidence="7 8">
    <name type="scientific">Magallana gigas</name>
    <name type="common">Pacific oyster</name>
    <name type="synonym">Crassostrea gigas</name>
    <dbReference type="NCBI Taxonomy" id="29159"/>
    <lineage>
        <taxon>Eukaryota</taxon>
        <taxon>Metazoa</taxon>
        <taxon>Spiralia</taxon>
        <taxon>Lophotrochozoa</taxon>
        <taxon>Mollusca</taxon>
        <taxon>Bivalvia</taxon>
        <taxon>Autobranchia</taxon>
        <taxon>Pteriomorphia</taxon>
        <taxon>Ostreida</taxon>
        <taxon>Ostreoidea</taxon>
        <taxon>Ostreidae</taxon>
        <taxon>Magallana</taxon>
    </lineage>
</organism>